<protein>
    <submittedName>
        <fullName evidence="7">Class I SAM-dependent methyltransferase</fullName>
    </submittedName>
</protein>
<proteinExistence type="inferred from homology"/>
<dbReference type="InterPro" id="IPR041698">
    <property type="entry name" value="Methyltransf_25"/>
</dbReference>
<evidence type="ECO:0000256" key="3">
    <source>
        <dbReference type="ARBA" id="ARBA00022679"/>
    </source>
</evidence>
<dbReference type="AlphaFoldDB" id="A0A9D2AX37"/>
<reference evidence="7" key="1">
    <citation type="journal article" date="2021" name="PeerJ">
        <title>Extensive microbial diversity within the chicken gut microbiome revealed by metagenomics and culture.</title>
        <authorList>
            <person name="Gilroy R."/>
            <person name="Ravi A."/>
            <person name="Getino M."/>
            <person name="Pursley I."/>
            <person name="Horton D.L."/>
            <person name="Alikhan N.F."/>
            <person name="Baker D."/>
            <person name="Gharbi K."/>
            <person name="Hall N."/>
            <person name="Watson M."/>
            <person name="Adriaenssens E.M."/>
            <person name="Foster-Nyarko E."/>
            <person name="Jarju S."/>
            <person name="Secka A."/>
            <person name="Antonio M."/>
            <person name="Oren A."/>
            <person name="Chaudhuri R.R."/>
            <person name="La Ragione R."/>
            <person name="Hildebrand F."/>
            <person name="Pallen M.J."/>
        </authorList>
    </citation>
    <scope>NUCLEOTIDE SEQUENCE</scope>
    <source>
        <strain evidence="7">ChiGjej4B4-12881</strain>
    </source>
</reference>
<organism evidence="7 8">
    <name type="scientific">Candidatus Lachnoclostridium stercoripullorum</name>
    <dbReference type="NCBI Taxonomy" id="2838635"/>
    <lineage>
        <taxon>Bacteria</taxon>
        <taxon>Bacillati</taxon>
        <taxon>Bacillota</taxon>
        <taxon>Clostridia</taxon>
        <taxon>Lachnospirales</taxon>
        <taxon>Lachnospiraceae</taxon>
    </lineage>
</organism>
<dbReference type="InterPro" id="IPR029063">
    <property type="entry name" value="SAM-dependent_MTases_sf"/>
</dbReference>
<dbReference type="Pfam" id="PF13649">
    <property type="entry name" value="Methyltransf_25"/>
    <property type="match status" value="1"/>
</dbReference>
<dbReference type="GO" id="GO:0006629">
    <property type="term" value="P:lipid metabolic process"/>
    <property type="evidence" value="ECO:0007669"/>
    <property type="project" value="UniProtKB-KW"/>
</dbReference>
<dbReference type="CDD" id="cd02440">
    <property type="entry name" value="AdoMet_MTases"/>
    <property type="match status" value="1"/>
</dbReference>
<dbReference type="GO" id="GO:0008168">
    <property type="term" value="F:methyltransferase activity"/>
    <property type="evidence" value="ECO:0007669"/>
    <property type="project" value="UniProtKB-KW"/>
</dbReference>
<keyword evidence="5" id="KW-0443">Lipid metabolism</keyword>
<dbReference type="PANTHER" id="PTHR43667:SF1">
    <property type="entry name" value="CYCLOPROPANE-FATTY-ACYL-PHOSPHOLIPID SYNTHASE"/>
    <property type="match status" value="1"/>
</dbReference>
<gene>
    <name evidence="7" type="ORF">IAA28_05965</name>
</gene>
<comment type="caution">
    <text evidence="7">The sequence shown here is derived from an EMBL/GenBank/DDBJ whole genome shotgun (WGS) entry which is preliminary data.</text>
</comment>
<evidence type="ECO:0000256" key="2">
    <source>
        <dbReference type="ARBA" id="ARBA00022603"/>
    </source>
</evidence>
<dbReference type="GO" id="GO:0032259">
    <property type="term" value="P:methylation"/>
    <property type="evidence" value="ECO:0007669"/>
    <property type="project" value="UniProtKB-KW"/>
</dbReference>
<dbReference type="InterPro" id="IPR050723">
    <property type="entry name" value="CFA/CMAS"/>
</dbReference>
<keyword evidence="2 7" id="KW-0489">Methyltransferase</keyword>
<sequence>MDAIEYYNKYASKIFEETVEEEVSEKFRDEFLSYLDEGDAILDLGCGSGRDSLDFYERGYDVTPLDGAEEMCRLAEVHTDLEVLCEKYEDMDFDDAFEGVWAREAFIHVPKDEIAGVLQKVREALTRKGVFYTCVSEGEFEGFSGELYYSDYEKEELEEILTDCGFKVLEIWEVRDDDVRRGYEGKGWIHVLAQKR</sequence>
<dbReference type="EMBL" id="DXEU01000104">
    <property type="protein sequence ID" value="HIX52331.1"/>
    <property type="molecule type" value="Genomic_DNA"/>
</dbReference>
<evidence type="ECO:0000313" key="7">
    <source>
        <dbReference type="EMBL" id="HIX52331.1"/>
    </source>
</evidence>
<evidence type="ECO:0000256" key="4">
    <source>
        <dbReference type="ARBA" id="ARBA00022691"/>
    </source>
</evidence>
<comment type="similarity">
    <text evidence="1">Belongs to the CFA/CMAS family.</text>
</comment>
<evidence type="ECO:0000256" key="1">
    <source>
        <dbReference type="ARBA" id="ARBA00010815"/>
    </source>
</evidence>
<keyword evidence="4" id="KW-0949">S-adenosyl-L-methionine</keyword>
<dbReference type="SUPFAM" id="SSF53335">
    <property type="entry name" value="S-adenosyl-L-methionine-dependent methyltransferases"/>
    <property type="match status" value="1"/>
</dbReference>
<name>A0A9D2AX37_9FIRM</name>
<evidence type="ECO:0000259" key="6">
    <source>
        <dbReference type="Pfam" id="PF13649"/>
    </source>
</evidence>
<dbReference type="Proteomes" id="UP000886780">
    <property type="component" value="Unassembled WGS sequence"/>
</dbReference>
<keyword evidence="3" id="KW-0808">Transferase</keyword>
<feature type="domain" description="Methyltransferase" evidence="6">
    <location>
        <begin position="41"/>
        <end position="129"/>
    </location>
</feature>
<dbReference type="PANTHER" id="PTHR43667">
    <property type="entry name" value="CYCLOPROPANE-FATTY-ACYL-PHOSPHOLIPID SYNTHASE"/>
    <property type="match status" value="1"/>
</dbReference>
<accession>A0A9D2AX37</accession>
<reference evidence="7" key="2">
    <citation type="submission" date="2021-04" db="EMBL/GenBank/DDBJ databases">
        <authorList>
            <person name="Gilroy R."/>
        </authorList>
    </citation>
    <scope>NUCLEOTIDE SEQUENCE</scope>
    <source>
        <strain evidence="7">ChiGjej4B4-12881</strain>
    </source>
</reference>
<dbReference type="Gene3D" id="3.40.50.150">
    <property type="entry name" value="Vaccinia Virus protein VP39"/>
    <property type="match status" value="1"/>
</dbReference>
<evidence type="ECO:0000256" key="5">
    <source>
        <dbReference type="ARBA" id="ARBA00023098"/>
    </source>
</evidence>
<evidence type="ECO:0000313" key="8">
    <source>
        <dbReference type="Proteomes" id="UP000886780"/>
    </source>
</evidence>